<sequence>MTSPDTSSTQRYLQIFNPAPPPCTEFHQFARFPPEVRCLIWEQALCHERWINIHVRTTMGAPRSVYEIFICRPWKISKLFRITRESRRVALSFYRVKLPCWYTRDAYLSSQEEMRATLYICPELDTFQLVHTTSFEYFAYDVWAHDPLHIGVVNLATSCEERNLYLYWRLGNREKNLLKQVLLRLERFTVVNNHSPQKWLGNQPSDPTSSLSSPIHRACPLYNGSVGLERLPYDPRICDEHLQQVFMESADPRMQFHALFEVFRLLEIECAHKVDYRYAICHQPGSRDGQIGQD</sequence>
<dbReference type="STRING" id="694270.A0A395SWU3"/>
<dbReference type="EMBL" id="PXOG01000103">
    <property type="protein sequence ID" value="RGP76953.1"/>
    <property type="molecule type" value="Genomic_DNA"/>
</dbReference>
<name>A0A395SWU3_9HYPO</name>
<dbReference type="PANTHER" id="PTHR35910:SF1">
    <property type="entry name" value="2EXR DOMAIN-CONTAINING PROTEIN"/>
    <property type="match status" value="1"/>
</dbReference>
<evidence type="ECO:0000313" key="3">
    <source>
        <dbReference type="Proteomes" id="UP000266234"/>
    </source>
</evidence>
<dbReference type="OrthoDB" id="3469466at2759"/>
<accession>A0A395SWU3</accession>
<comment type="caution">
    <text evidence="2">The sequence shown here is derived from an EMBL/GenBank/DDBJ whole genome shotgun (WGS) entry which is preliminary data.</text>
</comment>
<organism evidence="2 3">
    <name type="scientific">Fusarium longipes</name>
    <dbReference type="NCBI Taxonomy" id="694270"/>
    <lineage>
        <taxon>Eukaryota</taxon>
        <taxon>Fungi</taxon>
        <taxon>Dikarya</taxon>
        <taxon>Ascomycota</taxon>
        <taxon>Pezizomycotina</taxon>
        <taxon>Sordariomycetes</taxon>
        <taxon>Hypocreomycetidae</taxon>
        <taxon>Hypocreales</taxon>
        <taxon>Nectriaceae</taxon>
        <taxon>Fusarium</taxon>
    </lineage>
</organism>
<feature type="domain" description="2EXR" evidence="1">
    <location>
        <begin position="26"/>
        <end position="127"/>
    </location>
</feature>
<dbReference type="PANTHER" id="PTHR35910">
    <property type="entry name" value="2EXR DOMAIN-CONTAINING PROTEIN"/>
    <property type="match status" value="1"/>
</dbReference>
<gene>
    <name evidence="2" type="ORF">FLONG3_4891</name>
</gene>
<dbReference type="AlphaFoldDB" id="A0A395SWU3"/>
<dbReference type="Pfam" id="PF20150">
    <property type="entry name" value="2EXR"/>
    <property type="match status" value="1"/>
</dbReference>
<dbReference type="Proteomes" id="UP000266234">
    <property type="component" value="Unassembled WGS sequence"/>
</dbReference>
<evidence type="ECO:0000259" key="1">
    <source>
        <dbReference type="Pfam" id="PF20150"/>
    </source>
</evidence>
<dbReference type="InterPro" id="IPR045518">
    <property type="entry name" value="2EXR"/>
</dbReference>
<evidence type="ECO:0000313" key="2">
    <source>
        <dbReference type="EMBL" id="RGP76953.1"/>
    </source>
</evidence>
<keyword evidence="3" id="KW-1185">Reference proteome</keyword>
<reference evidence="2 3" key="1">
    <citation type="journal article" date="2018" name="PLoS Pathog.">
        <title>Evolution of structural diversity of trichothecenes, a family of toxins produced by plant pathogenic and entomopathogenic fungi.</title>
        <authorList>
            <person name="Proctor R.H."/>
            <person name="McCormick S.P."/>
            <person name="Kim H.S."/>
            <person name="Cardoza R.E."/>
            <person name="Stanley A.M."/>
            <person name="Lindo L."/>
            <person name="Kelly A."/>
            <person name="Brown D.W."/>
            <person name="Lee T."/>
            <person name="Vaughan M.M."/>
            <person name="Alexander N.J."/>
            <person name="Busman M."/>
            <person name="Gutierrez S."/>
        </authorList>
    </citation>
    <scope>NUCLEOTIDE SEQUENCE [LARGE SCALE GENOMIC DNA]</scope>
    <source>
        <strain evidence="2 3">NRRL 20695</strain>
    </source>
</reference>
<proteinExistence type="predicted"/>
<protein>
    <recommendedName>
        <fullName evidence="1">2EXR domain-containing protein</fullName>
    </recommendedName>
</protein>